<dbReference type="Pfam" id="PF05036">
    <property type="entry name" value="SPOR"/>
    <property type="match status" value="1"/>
</dbReference>
<feature type="compositionally biased region" description="Polar residues" evidence="2">
    <location>
        <begin position="322"/>
        <end position="338"/>
    </location>
</feature>
<dbReference type="Proteomes" id="UP000282971">
    <property type="component" value="Unassembled WGS sequence"/>
</dbReference>
<evidence type="ECO:0000256" key="2">
    <source>
        <dbReference type="SAM" id="MobiDB-lite"/>
    </source>
</evidence>
<dbReference type="InterPro" id="IPR036680">
    <property type="entry name" value="SPOR-like_sf"/>
</dbReference>
<dbReference type="SUPFAM" id="SSF48452">
    <property type="entry name" value="TPR-like"/>
    <property type="match status" value="1"/>
</dbReference>
<dbReference type="PROSITE" id="PS50005">
    <property type="entry name" value="TPR"/>
    <property type="match status" value="1"/>
</dbReference>
<dbReference type="OrthoDB" id="7398646at2"/>
<dbReference type="PROSITE" id="PS51724">
    <property type="entry name" value="SPOR"/>
    <property type="match status" value="1"/>
</dbReference>
<dbReference type="EMBL" id="SACN01000005">
    <property type="protein sequence ID" value="RVT89393.1"/>
    <property type="molecule type" value="Genomic_DNA"/>
</dbReference>
<comment type="caution">
    <text evidence="5">The sequence shown here is derived from an EMBL/GenBank/DDBJ whole genome shotgun (WGS) entry which is preliminary data.</text>
</comment>
<dbReference type="Gene3D" id="3.30.70.1070">
    <property type="entry name" value="Sporulation related repeat"/>
    <property type="match status" value="1"/>
</dbReference>
<dbReference type="RefSeq" id="WP_127746419.1">
    <property type="nucleotide sequence ID" value="NZ_SACN01000005.1"/>
</dbReference>
<feature type="domain" description="SPOR" evidence="4">
    <location>
        <begin position="379"/>
        <end position="460"/>
    </location>
</feature>
<organism evidence="5 6">
    <name type="scientific">Sphingomonas crocodyli</name>
    <dbReference type="NCBI Taxonomy" id="1979270"/>
    <lineage>
        <taxon>Bacteria</taxon>
        <taxon>Pseudomonadati</taxon>
        <taxon>Pseudomonadota</taxon>
        <taxon>Alphaproteobacteria</taxon>
        <taxon>Sphingomonadales</taxon>
        <taxon>Sphingomonadaceae</taxon>
        <taxon>Sphingomonas</taxon>
    </lineage>
</organism>
<keyword evidence="3" id="KW-0732">Signal</keyword>
<evidence type="ECO:0000313" key="5">
    <source>
        <dbReference type="EMBL" id="RVT89393.1"/>
    </source>
</evidence>
<dbReference type="SUPFAM" id="SSF110997">
    <property type="entry name" value="Sporulation related repeat"/>
    <property type="match status" value="1"/>
</dbReference>
<keyword evidence="1" id="KW-0802">TPR repeat</keyword>
<dbReference type="AlphaFoldDB" id="A0A437LVL9"/>
<feature type="region of interest" description="Disordered" evidence="2">
    <location>
        <begin position="396"/>
        <end position="420"/>
    </location>
</feature>
<proteinExistence type="predicted"/>
<gene>
    <name evidence="5" type="ORF">EOD43_21740</name>
</gene>
<reference evidence="5 6" key="1">
    <citation type="submission" date="2019-01" db="EMBL/GenBank/DDBJ databases">
        <authorList>
            <person name="Chen W.-M."/>
        </authorList>
    </citation>
    <scope>NUCLEOTIDE SEQUENCE [LARGE SCALE GENOMIC DNA]</scope>
    <source>
        <strain evidence="5 6">CCP-7</strain>
    </source>
</reference>
<feature type="compositionally biased region" description="Low complexity" evidence="2">
    <location>
        <begin position="284"/>
        <end position="300"/>
    </location>
</feature>
<protein>
    <submittedName>
        <fullName evidence="5">Tetratricopeptide repeat protein</fullName>
    </submittedName>
</protein>
<dbReference type="InterPro" id="IPR019734">
    <property type="entry name" value="TPR_rpt"/>
</dbReference>
<feature type="region of interest" description="Disordered" evidence="2">
    <location>
        <begin position="267"/>
        <end position="381"/>
    </location>
</feature>
<sequence>MIRSLLLAPSLLLALTATAQAQEVGPDTAIDQASEPIIVDPMAQARDAMARNDPAEALARYLRVLARDPGDLEALTGAGDAALAVGDADAAINFYVRAEKIAPKNGKVKAGLGSALVQKEQPQAALRMFNDALDLGVLPASIALDRGLAYDLRGDTKRAQTEYGIALRAGQNAEATRRMALSLGIAGDKAGALAILDPLLRRQDIPAWRVRAFVLAMTGDTPGAEQAAYAVLPRYQADQLRPFLGRLATLKSAEKAAAVHFGHFPEDKAPKLASMSSPTSTKGSPVVAAPAPSRALAPPRTAEANTASSTGVVTAPIVDPTTGKTLSIEKPQTPTEAQSMAGEAKREAEVKRAEARKAAAEKAAADKKKKEKEEAKARASEPGRFWVQIASGSYKPDLDKEWDKQKKAHPKQLAGKSPWTMPYKATNRLLVGPFASKDAAQDFVNDARKAGWGTVPVTTGAGQKVERLN</sequence>
<feature type="chain" id="PRO_5019018666" evidence="3">
    <location>
        <begin position="22"/>
        <end position="469"/>
    </location>
</feature>
<evidence type="ECO:0000313" key="6">
    <source>
        <dbReference type="Proteomes" id="UP000282971"/>
    </source>
</evidence>
<evidence type="ECO:0000259" key="4">
    <source>
        <dbReference type="PROSITE" id="PS51724"/>
    </source>
</evidence>
<feature type="signal peptide" evidence="3">
    <location>
        <begin position="1"/>
        <end position="21"/>
    </location>
</feature>
<dbReference type="Gene3D" id="1.25.40.10">
    <property type="entry name" value="Tetratricopeptide repeat domain"/>
    <property type="match status" value="1"/>
</dbReference>
<feature type="compositionally biased region" description="Basic and acidic residues" evidence="2">
    <location>
        <begin position="343"/>
        <end position="381"/>
    </location>
</feature>
<evidence type="ECO:0000256" key="1">
    <source>
        <dbReference type="PROSITE-ProRule" id="PRU00339"/>
    </source>
</evidence>
<feature type="compositionally biased region" description="Polar residues" evidence="2">
    <location>
        <begin position="303"/>
        <end position="312"/>
    </location>
</feature>
<evidence type="ECO:0000256" key="3">
    <source>
        <dbReference type="SAM" id="SignalP"/>
    </source>
</evidence>
<dbReference type="GO" id="GO:0042834">
    <property type="term" value="F:peptidoglycan binding"/>
    <property type="evidence" value="ECO:0007669"/>
    <property type="project" value="InterPro"/>
</dbReference>
<name>A0A437LVL9_9SPHN</name>
<dbReference type="Pfam" id="PF13432">
    <property type="entry name" value="TPR_16"/>
    <property type="match status" value="2"/>
</dbReference>
<feature type="repeat" description="TPR" evidence="1">
    <location>
        <begin position="72"/>
        <end position="105"/>
    </location>
</feature>
<dbReference type="InterPro" id="IPR007730">
    <property type="entry name" value="SPOR-like_dom"/>
</dbReference>
<dbReference type="InterPro" id="IPR011990">
    <property type="entry name" value="TPR-like_helical_dom_sf"/>
</dbReference>
<keyword evidence="6" id="KW-1185">Reference proteome</keyword>
<accession>A0A437LVL9</accession>
<feature type="compositionally biased region" description="Polar residues" evidence="2">
    <location>
        <begin position="274"/>
        <end position="283"/>
    </location>
</feature>
<feature type="compositionally biased region" description="Basic and acidic residues" evidence="2">
    <location>
        <begin position="396"/>
        <end position="405"/>
    </location>
</feature>